<reference evidence="2" key="1">
    <citation type="journal article" date="2014" name="Int. J. Syst. Evol. Microbiol.">
        <title>Complete genome sequence of Corynebacterium casei LMG S-19264T (=DSM 44701T), isolated from a smear-ripened cheese.</title>
        <authorList>
            <consortium name="US DOE Joint Genome Institute (JGI-PGF)"/>
            <person name="Walter F."/>
            <person name="Albersmeier A."/>
            <person name="Kalinowski J."/>
            <person name="Ruckert C."/>
        </authorList>
    </citation>
    <scope>NUCLEOTIDE SEQUENCE</scope>
    <source>
        <strain evidence="2">JCM 3302</strain>
    </source>
</reference>
<evidence type="ECO:0000313" key="2">
    <source>
        <dbReference type="EMBL" id="GHE92458.1"/>
    </source>
</evidence>
<sequence>MPRVEQVADHVDVDVSAISHAYCPLDGPKPTKIGLTAPLRQPSVGRRPKRLRAPNRKPGGHLPFLAESAVLREALGPELYEAVPAVRRAEAELFAVFD</sequence>
<comment type="caution">
    <text evidence="2">The sequence shown here is derived from an EMBL/GenBank/DDBJ whole genome shotgun (WGS) entry which is preliminary data.</text>
</comment>
<keyword evidence="3" id="KW-1185">Reference proteome</keyword>
<name>A0A919AAT8_9ACTN</name>
<dbReference type="Proteomes" id="UP000641386">
    <property type="component" value="Unassembled WGS sequence"/>
</dbReference>
<protein>
    <submittedName>
        <fullName evidence="2">Uncharacterized protein</fullName>
    </submittedName>
</protein>
<evidence type="ECO:0000256" key="1">
    <source>
        <dbReference type="SAM" id="MobiDB-lite"/>
    </source>
</evidence>
<reference evidence="2" key="2">
    <citation type="submission" date="2020-09" db="EMBL/GenBank/DDBJ databases">
        <authorList>
            <person name="Sun Q."/>
            <person name="Ohkuma M."/>
        </authorList>
    </citation>
    <scope>NUCLEOTIDE SEQUENCE</scope>
    <source>
        <strain evidence="2">JCM 3302</strain>
    </source>
</reference>
<organism evidence="2 3">
    <name type="scientific">Streptomyces spiralis</name>
    <dbReference type="NCBI Taxonomy" id="66376"/>
    <lineage>
        <taxon>Bacteria</taxon>
        <taxon>Bacillati</taxon>
        <taxon>Actinomycetota</taxon>
        <taxon>Actinomycetes</taxon>
        <taxon>Kitasatosporales</taxon>
        <taxon>Streptomycetaceae</taxon>
        <taxon>Streptomyces</taxon>
    </lineage>
</organism>
<feature type="region of interest" description="Disordered" evidence="1">
    <location>
        <begin position="32"/>
        <end position="60"/>
    </location>
</feature>
<dbReference type="EMBL" id="BNBC01000030">
    <property type="protein sequence ID" value="GHE92458.1"/>
    <property type="molecule type" value="Genomic_DNA"/>
</dbReference>
<feature type="compositionally biased region" description="Basic residues" evidence="1">
    <location>
        <begin position="46"/>
        <end position="59"/>
    </location>
</feature>
<dbReference type="AlphaFoldDB" id="A0A919AAT8"/>
<accession>A0A919AAT8</accession>
<gene>
    <name evidence="2" type="ORF">GCM10014715_56110</name>
</gene>
<proteinExistence type="predicted"/>
<evidence type="ECO:0000313" key="3">
    <source>
        <dbReference type="Proteomes" id="UP000641386"/>
    </source>
</evidence>